<reference evidence="1" key="1">
    <citation type="submission" date="2022-12" db="EMBL/GenBank/DDBJ databases">
        <title>Genome Sequence of Lasiodiplodia mahajangana.</title>
        <authorList>
            <person name="Buettner E."/>
        </authorList>
    </citation>
    <scope>NUCLEOTIDE SEQUENCE</scope>
    <source>
        <strain evidence="1">VT137</strain>
    </source>
</reference>
<gene>
    <name evidence="1" type="ORF">O1611_g5015</name>
</gene>
<keyword evidence="2" id="KW-1185">Reference proteome</keyword>
<protein>
    <submittedName>
        <fullName evidence="1">Uncharacterized protein</fullName>
    </submittedName>
</protein>
<dbReference type="EMBL" id="JAPUUL010001012">
    <property type="protein sequence ID" value="KAJ8128620.1"/>
    <property type="molecule type" value="Genomic_DNA"/>
</dbReference>
<dbReference type="Proteomes" id="UP001153332">
    <property type="component" value="Unassembled WGS sequence"/>
</dbReference>
<name>A0ACC2JMH7_9PEZI</name>
<evidence type="ECO:0000313" key="1">
    <source>
        <dbReference type="EMBL" id="KAJ8128620.1"/>
    </source>
</evidence>
<accession>A0ACC2JMH7</accession>
<organism evidence="1 2">
    <name type="scientific">Lasiodiplodia mahajangana</name>
    <dbReference type="NCBI Taxonomy" id="1108764"/>
    <lineage>
        <taxon>Eukaryota</taxon>
        <taxon>Fungi</taxon>
        <taxon>Dikarya</taxon>
        <taxon>Ascomycota</taxon>
        <taxon>Pezizomycotina</taxon>
        <taxon>Dothideomycetes</taxon>
        <taxon>Dothideomycetes incertae sedis</taxon>
        <taxon>Botryosphaeriales</taxon>
        <taxon>Botryosphaeriaceae</taxon>
        <taxon>Lasiodiplodia</taxon>
    </lineage>
</organism>
<sequence>MAQITSGGEDRIDKATEILAASFHQDPLYTYILHDLAESKRKEYLPKLFRGVVTASVLNGGSIVEVGDWSACAVFMPPGRKPDNVHTLVQAGIASMIWNLGIAPAKRLIIEYPAAVDQAIAGVLDKEEIRAGYWYGILMCTKAGNRQKGFASSLVSYVQDLARIDGRPVWIEAPSMKTAQLYLKLGLEHAGQIVVGKGIFRLLAACIIVGFLAWQYDLAPANGRGNILVRSSALLTSQSSPVLAAKFHGGTNHPYSAKLTFPPGVAERAAMDITLSHLQSALWLWLFASILYVVIKHRLEGPDHLNNLQTAFPTVGHRNEWFSDVRTKIKSLWKTADWAAEGYIKYTKLNTPYMISTLDRGQMIVLPHGQMKMLYKLPEDRLDVFGTLQQQIQAQYTVRDQRVVRDPYHRYLIPSQITRELNTLTPKMVTEIESGFESIWGTETEWKEVPLWKACFHVVARATNVALCGAPLCNNKEYLQCLDKQSTAFFAGSTLISITPEFLRSITGFLVRLWCLYYSKKFARICGPHIEERVRETRAGVSSKMNIKYKDGLQLIIDEAISRDDSTQLATSLIADRILITNNVTLQGVTFTVQHLLLCLMSSDPSLGYIETLREECRKALDHAGGTWNLEAVRSLKLVDSAIRESMRITPFASIAMSRTVVDPQGIEIQQGSSAAVVIPWGTLLGIPIESIHYDDDIYPDARRFNPFRFVTPQPLSGEKATLAYTTSKPATTADDQFFGFGTSKNPCPGRFLAVHEVKLVLAHILLNYELQYMEWNPQLPSILSLKVPKLDATIHVRRRS</sequence>
<proteinExistence type="predicted"/>
<comment type="caution">
    <text evidence="1">The sequence shown here is derived from an EMBL/GenBank/DDBJ whole genome shotgun (WGS) entry which is preliminary data.</text>
</comment>
<evidence type="ECO:0000313" key="2">
    <source>
        <dbReference type="Proteomes" id="UP001153332"/>
    </source>
</evidence>